<evidence type="ECO:0000313" key="1">
    <source>
        <dbReference type="EMBL" id="KKB59947.1"/>
    </source>
</evidence>
<dbReference type="HOGENOM" id="CLU_1154584_0_0_10"/>
<evidence type="ECO:0000313" key="2">
    <source>
        <dbReference type="Proteomes" id="UP000033047"/>
    </source>
</evidence>
<organism evidence="1 2">
    <name type="scientific">Parabacteroides goldsteinii DSM 19448 = WAL 12034</name>
    <dbReference type="NCBI Taxonomy" id="927665"/>
    <lineage>
        <taxon>Bacteria</taxon>
        <taxon>Pseudomonadati</taxon>
        <taxon>Bacteroidota</taxon>
        <taxon>Bacteroidia</taxon>
        <taxon>Bacteroidales</taxon>
        <taxon>Tannerellaceae</taxon>
        <taxon>Parabacteroides</taxon>
    </lineage>
</organism>
<dbReference type="RefSeq" id="WP_235438457.1">
    <property type="nucleotide sequence ID" value="NZ_KQ033912.1"/>
</dbReference>
<dbReference type="EMBL" id="AQHV01000001">
    <property type="protein sequence ID" value="KKB59947.1"/>
    <property type="molecule type" value="Genomic_DNA"/>
</dbReference>
<protein>
    <recommendedName>
        <fullName evidence="3">Antirepressor protein C-terminal domain-containing protein</fullName>
    </recommendedName>
</protein>
<accession>A0A0F5JR92</accession>
<dbReference type="AlphaFoldDB" id="A0A0F5JR92"/>
<sequence length="257" mass="29131">MKQLSKTSSSEEIKMYFNAILKLAKASEEFPVNFDEVWMLVYNRRDYAVDALKKDFIEGVDYVCTSVKTEVGSNKFEYELTVACMEFFIARKVRDVFEVYRKVFHKAAEHAKQLKSPTPTKVRASLEWVKGVKDLLNLNDSSILSMIKQVGDPLGLPTPDYIQSKGILKSAGDLLKENGLSISAQAFNQKMIEKGYIVELTRPSSKGVVKKFKSITGEGLNFGENQVNPNNPKSTQPLYYEDKFFKLLTLLDLKQIA</sequence>
<gene>
    <name evidence="1" type="ORF">HMPREF1535_00220</name>
</gene>
<proteinExistence type="predicted"/>
<reference evidence="1 2" key="1">
    <citation type="submission" date="2013-04" db="EMBL/GenBank/DDBJ databases">
        <title>The Genome Sequence of Parabacteroides goldsteinii DSM 19448.</title>
        <authorList>
            <consortium name="The Broad Institute Genomics Platform"/>
            <person name="Earl A."/>
            <person name="Ward D."/>
            <person name="Feldgarden M."/>
            <person name="Gevers D."/>
            <person name="Martens E."/>
            <person name="Sakamoto M."/>
            <person name="Benno Y."/>
            <person name="Song Y."/>
            <person name="Liu C."/>
            <person name="Lee J."/>
            <person name="Bolanos M."/>
            <person name="Vaisanen M.L."/>
            <person name="Finegold S.M."/>
            <person name="Walker B."/>
            <person name="Young S."/>
            <person name="Zeng Q."/>
            <person name="Gargeya S."/>
            <person name="Fitzgerald M."/>
            <person name="Haas B."/>
            <person name="Abouelleil A."/>
            <person name="Allen A.W."/>
            <person name="Alvarado L."/>
            <person name="Arachchi H.M."/>
            <person name="Berlin A.M."/>
            <person name="Chapman S.B."/>
            <person name="Gainer-Dewar J."/>
            <person name="Goldberg J."/>
            <person name="Griggs A."/>
            <person name="Gujja S."/>
            <person name="Hansen M."/>
            <person name="Howarth C."/>
            <person name="Imamovic A."/>
            <person name="Ireland A."/>
            <person name="Larimer J."/>
            <person name="McCowan C."/>
            <person name="Murphy C."/>
            <person name="Pearson M."/>
            <person name="Poon T.W."/>
            <person name="Priest M."/>
            <person name="Roberts A."/>
            <person name="Saif S."/>
            <person name="Shea T."/>
            <person name="Sisk P."/>
            <person name="Sykes S."/>
            <person name="Wortman J."/>
            <person name="Nusbaum C."/>
            <person name="Birren B."/>
        </authorList>
    </citation>
    <scope>NUCLEOTIDE SEQUENCE [LARGE SCALE GENOMIC DNA]</scope>
    <source>
        <strain evidence="1 2">DSM 19448</strain>
    </source>
</reference>
<evidence type="ECO:0008006" key="3">
    <source>
        <dbReference type="Google" id="ProtNLM"/>
    </source>
</evidence>
<comment type="caution">
    <text evidence="1">The sequence shown here is derived from an EMBL/GenBank/DDBJ whole genome shotgun (WGS) entry which is preliminary data.</text>
</comment>
<dbReference type="Proteomes" id="UP000033047">
    <property type="component" value="Unassembled WGS sequence"/>
</dbReference>
<name>A0A0F5JR92_9BACT</name>
<dbReference type="PATRIC" id="fig|927665.4.peg.221"/>